<dbReference type="Proteomes" id="UP001061958">
    <property type="component" value="Unassembled WGS sequence"/>
</dbReference>
<dbReference type="EMBL" id="BQMJ01000056">
    <property type="protein sequence ID" value="GJQ14546.1"/>
    <property type="molecule type" value="Genomic_DNA"/>
</dbReference>
<feature type="repeat" description="PPR" evidence="1">
    <location>
        <begin position="431"/>
        <end position="465"/>
    </location>
</feature>
<evidence type="ECO:0000313" key="2">
    <source>
        <dbReference type="EMBL" id="GJQ14546.1"/>
    </source>
</evidence>
<evidence type="ECO:0000313" key="3">
    <source>
        <dbReference type="Proteomes" id="UP001061958"/>
    </source>
</evidence>
<dbReference type="OrthoDB" id="185373at2759"/>
<accession>A0A9C7USZ2</accession>
<dbReference type="InterPro" id="IPR011990">
    <property type="entry name" value="TPR-like_helical_dom_sf"/>
</dbReference>
<dbReference type="NCBIfam" id="TIGR00756">
    <property type="entry name" value="PPR"/>
    <property type="match status" value="1"/>
</dbReference>
<proteinExistence type="predicted"/>
<organism evidence="2 3">
    <name type="scientific">Galdieria partita</name>
    <dbReference type="NCBI Taxonomy" id="83374"/>
    <lineage>
        <taxon>Eukaryota</taxon>
        <taxon>Rhodophyta</taxon>
        <taxon>Bangiophyceae</taxon>
        <taxon>Galdieriales</taxon>
        <taxon>Galdieriaceae</taxon>
        <taxon>Galdieria</taxon>
    </lineage>
</organism>
<dbReference type="PANTHER" id="PTHR47939:SF5">
    <property type="entry name" value="PENTACOTRIPEPTIDE-REPEAT REGION OF PRORP DOMAIN-CONTAINING PROTEIN"/>
    <property type="match status" value="1"/>
</dbReference>
<reference evidence="2" key="1">
    <citation type="journal article" date="2022" name="Proc. Natl. Acad. Sci. U.S.A.">
        <title>Life cycle and functional genomics of the unicellular red alga Galdieria for elucidating algal and plant evolution and industrial use.</title>
        <authorList>
            <person name="Hirooka S."/>
            <person name="Itabashi T."/>
            <person name="Ichinose T.M."/>
            <person name="Onuma R."/>
            <person name="Fujiwara T."/>
            <person name="Yamashita S."/>
            <person name="Jong L.W."/>
            <person name="Tomita R."/>
            <person name="Iwane A.H."/>
            <person name="Miyagishima S.Y."/>
        </authorList>
    </citation>
    <scope>NUCLEOTIDE SEQUENCE</scope>
    <source>
        <strain evidence="2">NBRC 102759</strain>
    </source>
</reference>
<dbReference type="InterPro" id="IPR002885">
    <property type="entry name" value="PPR_rpt"/>
</dbReference>
<sequence length="756" mass="88947">MDSAAVFTSRIWTQRLWSVTHMLMRGATVQHIARRFYYQYYGLMTCSYIHCMYRGQPQVRRIAHVSDSTVIIKERSPNLSQLQHMIDSGELDKVGSYLNQARKNRRKLTIQELELILYSCAKVGDCSLAESIFQLVEQNFGQPSPQCCRLLLECYSWSGDLELIWQRLEKLVKDNRSLDAETFRLIQHCVLILQRGDKQKLDQLHQLGTHNYPVEYERFMSFPSYSISTLLIQLSFHEDTKQLRRVFHRYVDRHSLDLWTLRIATVAFLRCGYSLALEITQFIHGSFLSELQSPKDISTCTKLLTIHDNQFLWNDILSRICIRASLPPRLKPLAMLSMQIVERLMNSSLILEETTHLRYLSLKRFHSSFLLDWQDEWQRFLLRQPIPGTASKQSYHGMLRALMIPSKPSAYLLGESEYLWKEMESCGWLPDLDSYFLLISHFALNRELNHALQCYKYMCDSGFYPTTYILYQLLEACTKSKRDSNRLTFFRDHENTFIRKDIAPWYLRSILQRQQQNLHTRSESSDDMLWSRHRYGISALLEQNADIALKLATEWSRWQLPVKTVAFVKLAQILADAGRQECIDVLSQMESHGMELREYFLASLLKRFLYNGSFNRRVGFRELYRFVEKKYPQAHHPWMVDSLLLYYSDDSQFHQILPFIVHSVKDNHTWPTTSGMSALLKAIVYYAKNPSKANEHLHWFMKAAEKTKSTPRQLTQVVFALKENGQQELANQLESIGKKYPYRRQFAIGEEYMTDT</sequence>
<evidence type="ECO:0000256" key="1">
    <source>
        <dbReference type="PROSITE-ProRule" id="PRU00708"/>
    </source>
</evidence>
<protein>
    <recommendedName>
        <fullName evidence="4">Pentatricopeptide repeat-containing protein</fullName>
    </recommendedName>
</protein>
<dbReference type="AlphaFoldDB" id="A0A9C7USZ2"/>
<evidence type="ECO:0008006" key="4">
    <source>
        <dbReference type="Google" id="ProtNLM"/>
    </source>
</evidence>
<dbReference type="InterPro" id="IPR050667">
    <property type="entry name" value="PPR-containing_protein"/>
</dbReference>
<comment type="caution">
    <text evidence="2">The sequence shown here is derived from an EMBL/GenBank/DDBJ whole genome shotgun (WGS) entry which is preliminary data.</text>
</comment>
<name>A0A9C7USZ2_9RHOD</name>
<dbReference type="Gene3D" id="1.25.40.10">
    <property type="entry name" value="Tetratricopeptide repeat domain"/>
    <property type="match status" value="2"/>
</dbReference>
<keyword evidence="3" id="KW-1185">Reference proteome</keyword>
<dbReference type="PROSITE" id="PS51375">
    <property type="entry name" value="PPR"/>
    <property type="match status" value="1"/>
</dbReference>
<reference evidence="2" key="2">
    <citation type="submission" date="2022-01" db="EMBL/GenBank/DDBJ databases">
        <authorList>
            <person name="Hirooka S."/>
            <person name="Miyagishima S.Y."/>
        </authorList>
    </citation>
    <scope>NUCLEOTIDE SEQUENCE</scope>
    <source>
        <strain evidence="2">NBRC 102759</strain>
    </source>
</reference>
<gene>
    <name evidence="2" type="ORF">GpartN1_g6337.t1</name>
</gene>
<dbReference type="PANTHER" id="PTHR47939">
    <property type="entry name" value="MEMBRANE-ASSOCIATED SALT-INDUCIBLE PROTEIN-LIKE"/>
    <property type="match status" value="1"/>
</dbReference>